<dbReference type="EMBL" id="CAJOBG010071046">
    <property type="protein sequence ID" value="CAF4594322.1"/>
    <property type="molecule type" value="Genomic_DNA"/>
</dbReference>
<keyword evidence="3" id="KW-1185">Reference proteome</keyword>
<dbReference type="AlphaFoldDB" id="A0A821BFP9"/>
<name>A0A821BFP9_9BILA</name>
<proteinExistence type="predicted"/>
<dbReference type="Proteomes" id="UP000663866">
    <property type="component" value="Unassembled WGS sequence"/>
</dbReference>
<dbReference type="Proteomes" id="UP000676336">
    <property type="component" value="Unassembled WGS sequence"/>
</dbReference>
<reference evidence="2" key="1">
    <citation type="submission" date="2021-02" db="EMBL/GenBank/DDBJ databases">
        <authorList>
            <person name="Nowell W R."/>
        </authorList>
    </citation>
    <scope>NUCLEOTIDE SEQUENCE</scope>
</reference>
<sequence>LKGEIKICNDGYGIRVHKWIQDESIYIPIFIFGKLLPLDYFNDNQKNE</sequence>
<gene>
    <name evidence="2" type="ORF">OVN521_LOCUS44911</name>
    <name evidence="1" type="ORF">SMN809_LOCUS29659</name>
</gene>
<evidence type="ECO:0000313" key="1">
    <source>
        <dbReference type="EMBL" id="CAF4382974.1"/>
    </source>
</evidence>
<organism evidence="2 3">
    <name type="scientific">Rotaria magnacalcarata</name>
    <dbReference type="NCBI Taxonomy" id="392030"/>
    <lineage>
        <taxon>Eukaryota</taxon>
        <taxon>Metazoa</taxon>
        <taxon>Spiralia</taxon>
        <taxon>Gnathifera</taxon>
        <taxon>Rotifera</taxon>
        <taxon>Eurotatoria</taxon>
        <taxon>Bdelloidea</taxon>
        <taxon>Philodinida</taxon>
        <taxon>Philodinidae</taxon>
        <taxon>Rotaria</taxon>
    </lineage>
</organism>
<accession>A0A821BFP9</accession>
<evidence type="ECO:0000313" key="2">
    <source>
        <dbReference type="EMBL" id="CAF4594322.1"/>
    </source>
</evidence>
<comment type="caution">
    <text evidence="2">The sequence shown here is derived from an EMBL/GenBank/DDBJ whole genome shotgun (WGS) entry which is preliminary data.</text>
</comment>
<evidence type="ECO:0000313" key="3">
    <source>
        <dbReference type="Proteomes" id="UP000663866"/>
    </source>
</evidence>
<dbReference type="EMBL" id="CAJOBI010053381">
    <property type="protein sequence ID" value="CAF4382974.1"/>
    <property type="molecule type" value="Genomic_DNA"/>
</dbReference>
<feature type="non-terminal residue" evidence="2">
    <location>
        <position position="1"/>
    </location>
</feature>
<protein>
    <submittedName>
        <fullName evidence="2">Uncharacterized protein</fullName>
    </submittedName>
</protein>